<dbReference type="Proteomes" id="UP001242342">
    <property type="component" value="Unassembled WGS sequence"/>
</dbReference>
<gene>
    <name evidence="2" type="ORF">CSC81_00195</name>
    <name evidence="1" type="ORF">Q8W23_08320</name>
</gene>
<dbReference type="EMBL" id="JAUYVU010000005">
    <property type="protein sequence ID" value="MDP2541474.1"/>
    <property type="molecule type" value="Genomic_DNA"/>
</dbReference>
<evidence type="ECO:0000313" key="3">
    <source>
        <dbReference type="Proteomes" id="UP000222163"/>
    </source>
</evidence>
<proteinExistence type="predicted"/>
<name>A0A2G1BYK9_9FLAO</name>
<dbReference type="RefSeq" id="WP_099213753.1">
    <property type="nucleotide sequence ID" value="NZ_JAUYVU010000005.1"/>
</dbReference>
<reference evidence="2" key="2">
    <citation type="submission" date="2017-10" db="EMBL/GenBank/DDBJ databases">
        <authorList>
            <person name="Enke T.N."/>
            <person name="Cordero O.X."/>
        </authorList>
    </citation>
    <scope>NUCLEOTIDE SEQUENCE</scope>
    <source>
        <strain evidence="2">4G03</strain>
    </source>
</reference>
<evidence type="ECO:0000313" key="4">
    <source>
        <dbReference type="Proteomes" id="UP001242342"/>
    </source>
</evidence>
<reference evidence="1 4" key="3">
    <citation type="submission" date="2023-07" db="EMBL/GenBank/DDBJ databases">
        <title>Genome content predicts the carbon catabolic preferences of heterotrophic bacteria.</title>
        <authorList>
            <person name="Gralka M."/>
        </authorList>
    </citation>
    <scope>NUCLEOTIDE SEQUENCE [LARGE SCALE GENOMIC DNA]</scope>
    <source>
        <strain evidence="1 4">4G03</strain>
    </source>
</reference>
<accession>A0A2G1BYK9</accession>
<protein>
    <submittedName>
        <fullName evidence="1">YdeI/OmpD-associated family protein</fullName>
    </submittedName>
</protein>
<dbReference type="EMBL" id="PDUU01000001">
    <property type="protein sequence ID" value="PHN99078.1"/>
    <property type="molecule type" value="Genomic_DNA"/>
</dbReference>
<organism evidence="2 3">
    <name type="scientific">Tenacibaculum discolor</name>
    <dbReference type="NCBI Taxonomy" id="361581"/>
    <lineage>
        <taxon>Bacteria</taxon>
        <taxon>Pseudomonadati</taxon>
        <taxon>Bacteroidota</taxon>
        <taxon>Flavobacteriia</taxon>
        <taxon>Flavobacteriales</taxon>
        <taxon>Flavobacteriaceae</taxon>
        <taxon>Tenacibaculum</taxon>
    </lineage>
</organism>
<evidence type="ECO:0000313" key="1">
    <source>
        <dbReference type="EMBL" id="MDP2541474.1"/>
    </source>
</evidence>
<sequence length="188" mass="22076">MHNKPHLYFKTHIEWRTWLLDNHNESDGVHLILYKVDVDIPSMRWEEAVKVALCFGWIDSTVKSLGDGKRRQYFCPRKPKSVWSALNKKYIKELTASELMHPSGIASVEIAKKNGSWNALDPVEKLIVPEDLQIEFDKNPTAFNNYQNFAPSYRKSYLYWIHQAKREATRTKRINEIIRLCEANIKSK</sequence>
<evidence type="ECO:0000313" key="2">
    <source>
        <dbReference type="EMBL" id="PHN99078.1"/>
    </source>
</evidence>
<comment type="caution">
    <text evidence="2">The sequence shown here is derived from an EMBL/GenBank/DDBJ whole genome shotgun (WGS) entry which is preliminary data.</text>
</comment>
<reference evidence="2 3" key="1">
    <citation type="journal article" date="2016" name="Nat. Commun.">
        <title>Microbial interactions lead to rapid micro-scale successions on model marine particles.</title>
        <authorList>
            <person name="Datta M.S."/>
            <person name="Sliwerska E."/>
            <person name="Gore J."/>
            <person name="Polz M.F."/>
            <person name="Cordero O.X."/>
        </authorList>
    </citation>
    <scope>NUCLEOTIDE SEQUENCE [LARGE SCALE GENOMIC DNA]</scope>
    <source>
        <strain evidence="2 3">4G03</strain>
    </source>
</reference>
<dbReference type="Pfam" id="PF13376">
    <property type="entry name" value="OmdA"/>
    <property type="match status" value="1"/>
</dbReference>
<dbReference type="Proteomes" id="UP000222163">
    <property type="component" value="Unassembled WGS sequence"/>
</dbReference>
<keyword evidence="4" id="KW-1185">Reference proteome</keyword>
<dbReference type="AlphaFoldDB" id="A0A2G1BYK9"/>